<proteinExistence type="predicted"/>
<dbReference type="Proteomes" id="UP001629235">
    <property type="component" value="Unassembled WGS sequence"/>
</dbReference>
<dbReference type="EMBL" id="JAQQDW010000043">
    <property type="protein sequence ID" value="MFM0105903.1"/>
    <property type="molecule type" value="Genomic_DNA"/>
</dbReference>
<keyword evidence="2" id="KW-1185">Reference proteome</keyword>
<evidence type="ECO:0000313" key="2">
    <source>
        <dbReference type="Proteomes" id="UP001629235"/>
    </source>
</evidence>
<evidence type="ECO:0000313" key="1">
    <source>
        <dbReference type="EMBL" id="MFM0105903.1"/>
    </source>
</evidence>
<reference evidence="1 2" key="1">
    <citation type="journal article" date="2024" name="Chem. Sci.">
        <title>Discovery of megapolipeptins by genome mining of a Burkholderiales bacteria collection.</title>
        <authorList>
            <person name="Paulo B.S."/>
            <person name="Recchia M.J.J."/>
            <person name="Lee S."/>
            <person name="Fergusson C.H."/>
            <person name="Romanowski S.B."/>
            <person name="Hernandez A."/>
            <person name="Krull N."/>
            <person name="Liu D.Y."/>
            <person name="Cavanagh H."/>
            <person name="Bos A."/>
            <person name="Gray C.A."/>
            <person name="Murphy B.T."/>
            <person name="Linington R.G."/>
            <person name="Eustaquio A.S."/>
        </authorList>
    </citation>
    <scope>NUCLEOTIDE SEQUENCE [LARGE SCALE GENOMIC DNA]</scope>
    <source>
        <strain evidence="1 2">RL18-126-BIB-B</strain>
    </source>
</reference>
<sequence length="75" mass="8270">MHLKISRIGEPGVRWSVERNGPIVRDALAIFGIERCMLASNFPVDSVVVSLDALFFRLQADGRRAFAARAARALS</sequence>
<comment type="caution">
    <text evidence="1">The sequence shown here is derived from an EMBL/GenBank/DDBJ whole genome shotgun (WGS) entry which is preliminary data.</text>
</comment>
<gene>
    <name evidence="1" type="ORF">PQR01_21035</name>
</gene>
<organism evidence="1 2">
    <name type="scientific">Paraburkholderia rhynchosiae</name>
    <dbReference type="NCBI Taxonomy" id="487049"/>
    <lineage>
        <taxon>Bacteria</taxon>
        <taxon>Pseudomonadati</taxon>
        <taxon>Pseudomonadota</taxon>
        <taxon>Betaproteobacteria</taxon>
        <taxon>Burkholderiales</taxon>
        <taxon>Burkholderiaceae</taxon>
        <taxon>Paraburkholderia</taxon>
    </lineage>
</organism>
<accession>A0ACC7NEH1</accession>
<name>A0ACC7NEH1_9BURK</name>
<protein>
    <submittedName>
        <fullName evidence="1">Uncharacterized protein</fullName>
    </submittedName>
</protein>